<comment type="caution">
    <text evidence="1">The sequence shown here is derived from an EMBL/GenBank/DDBJ whole genome shotgun (WGS) entry which is preliminary data.</text>
</comment>
<keyword evidence="2" id="KW-1185">Reference proteome</keyword>
<name>A0AAD4E671_9AGAM</name>
<evidence type="ECO:0000313" key="2">
    <source>
        <dbReference type="Proteomes" id="UP001195769"/>
    </source>
</evidence>
<reference evidence="1" key="1">
    <citation type="journal article" date="2020" name="New Phytol.">
        <title>Comparative genomics reveals dynamic genome evolution in host specialist ectomycorrhizal fungi.</title>
        <authorList>
            <person name="Lofgren L.A."/>
            <person name="Nguyen N.H."/>
            <person name="Vilgalys R."/>
            <person name="Ruytinx J."/>
            <person name="Liao H.L."/>
            <person name="Branco S."/>
            <person name="Kuo A."/>
            <person name="LaButti K."/>
            <person name="Lipzen A."/>
            <person name="Andreopoulos W."/>
            <person name="Pangilinan J."/>
            <person name="Riley R."/>
            <person name="Hundley H."/>
            <person name="Na H."/>
            <person name="Barry K."/>
            <person name="Grigoriev I.V."/>
            <person name="Stajich J.E."/>
            <person name="Kennedy P.G."/>
        </authorList>
    </citation>
    <scope>NUCLEOTIDE SEQUENCE</scope>
    <source>
        <strain evidence="1">FC203</strain>
    </source>
</reference>
<evidence type="ECO:0000313" key="1">
    <source>
        <dbReference type="EMBL" id="KAG1899073.1"/>
    </source>
</evidence>
<dbReference type="EMBL" id="JABBWK010000035">
    <property type="protein sequence ID" value="KAG1899073.1"/>
    <property type="molecule type" value="Genomic_DNA"/>
</dbReference>
<organism evidence="1 2">
    <name type="scientific">Suillus fuscotomentosus</name>
    <dbReference type="NCBI Taxonomy" id="1912939"/>
    <lineage>
        <taxon>Eukaryota</taxon>
        <taxon>Fungi</taxon>
        <taxon>Dikarya</taxon>
        <taxon>Basidiomycota</taxon>
        <taxon>Agaricomycotina</taxon>
        <taxon>Agaricomycetes</taxon>
        <taxon>Agaricomycetidae</taxon>
        <taxon>Boletales</taxon>
        <taxon>Suillineae</taxon>
        <taxon>Suillaceae</taxon>
        <taxon>Suillus</taxon>
    </lineage>
</organism>
<dbReference type="AlphaFoldDB" id="A0AAD4E671"/>
<protein>
    <submittedName>
        <fullName evidence="1">Uncharacterized protein</fullName>
    </submittedName>
</protein>
<sequence length="69" mass="7600">MLEVTTSILDRTIIPIFYILGINCRFSTIVLDEFVASVKPVNVYGVLDEGNLEAGDRVPDASNMLQVGR</sequence>
<gene>
    <name evidence="1" type="ORF">F5891DRAFT_1041327</name>
</gene>
<accession>A0AAD4E671</accession>
<dbReference type="Proteomes" id="UP001195769">
    <property type="component" value="Unassembled WGS sequence"/>
</dbReference>
<dbReference type="RefSeq" id="XP_041224649.1">
    <property type="nucleotide sequence ID" value="XM_041362057.1"/>
</dbReference>
<proteinExistence type="predicted"/>
<dbReference type="GeneID" id="64656355"/>